<reference evidence="2" key="2">
    <citation type="submission" date="2025-08" db="UniProtKB">
        <authorList>
            <consortium name="Ensembl"/>
        </authorList>
    </citation>
    <scope>IDENTIFICATION</scope>
</reference>
<gene>
    <name evidence="2" type="primary">MGLL</name>
    <name evidence="2" type="synonym">LOC108933816</name>
</gene>
<dbReference type="InterPro" id="IPR000073">
    <property type="entry name" value="AB_hydrolase_1"/>
</dbReference>
<dbReference type="InterPro" id="IPR029058">
    <property type="entry name" value="AB_hydrolase_fold"/>
</dbReference>
<reference evidence="2 3" key="1">
    <citation type="submission" date="2019-04" db="EMBL/GenBank/DDBJ databases">
        <authorList>
            <consortium name="Wellcome Sanger Institute Data Sharing"/>
        </authorList>
    </citation>
    <scope>NUCLEOTIDE SEQUENCE [LARGE SCALE GENOMIC DNA]</scope>
</reference>
<proteinExistence type="predicted"/>
<name>A0A8C9R9F2_SCLFO</name>
<dbReference type="FunFam" id="3.40.50.1820:FF:000117">
    <property type="entry name" value="Monoglyceride lipase, putative"/>
    <property type="match status" value="1"/>
</dbReference>
<dbReference type="PRINTS" id="PR00111">
    <property type="entry name" value="ABHYDROLASE"/>
</dbReference>
<evidence type="ECO:0000259" key="1">
    <source>
        <dbReference type="Pfam" id="PF12146"/>
    </source>
</evidence>
<dbReference type="PANTHER" id="PTHR11614">
    <property type="entry name" value="PHOSPHOLIPASE-RELATED"/>
    <property type="match status" value="1"/>
</dbReference>
<sequence>MPESSPRSRTPPGERVASLGHFVNADGQRLSCRYWEPEGPPRALLFVAHGMGEHCGRYGALAHSLTQHGIMVFAHDHVGHGRSEGERMAVRDFQVFVRDSLQHVDLAKGRSPHLPLFLLGHSMGGAICILCACERPGAFAGVVLISPMVRMNPESATPFKVFVARLLNHVLPSLTLGSVESRWISRDKKEVELYDTDELNHHGGLSVALGMQLMGAVQRIAREIPTVSWPFLLLHGDADKLCDIRGSQMMLERAPSADKHMKVYGGAYHALHRDLPETVDSVQRDISEWIVQRIPKQPSGS</sequence>
<dbReference type="OrthoDB" id="2498029at2759"/>
<keyword evidence="3" id="KW-1185">Reference proteome</keyword>
<dbReference type="InterPro" id="IPR022742">
    <property type="entry name" value="Hydrolase_4"/>
</dbReference>
<feature type="domain" description="Serine aminopeptidase S33" evidence="1">
    <location>
        <begin position="40"/>
        <end position="274"/>
    </location>
</feature>
<dbReference type="AlphaFoldDB" id="A0A8C9R9F2"/>
<dbReference type="Pfam" id="PF12146">
    <property type="entry name" value="Hydrolase_4"/>
    <property type="match status" value="1"/>
</dbReference>
<protein>
    <submittedName>
        <fullName evidence="2">Monoglyceride lipase</fullName>
    </submittedName>
</protein>
<reference evidence="2" key="3">
    <citation type="submission" date="2025-09" db="UniProtKB">
        <authorList>
            <consortium name="Ensembl"/>
        </authorList>
    </citation>
    <scope>IDENTIFICATION</scope>
</reference>
<organism evidence="2 3">
    <name type="scientific">Scleropages formosus</name>
    <name type="common">Asian bonytongue</name>
    <name type="synonym">Osteoglossum formosum</name>
    <dbReference type="NCBI Taxonomy" id="113540"/>
    <lineage>
        <taxon>Eukaryota</taxon>
        <taxon>Metazoa</taxon>
        <taxon>Chordata</taxon>
        <taxon>Craniata</taxon>
        <taxon>Vertebrata</taxon>
        <taxon>Euteleostomi</taxon>
        <taxon>Actinopterygii</taxon>
        <taxon>Neopterygii</taxon>
        <taxon>Teleostei</taxon>
        <taxon>Osteoglossocephala</taxon>
        <taxon>Osteoglossomorpha</taxon>
        <taxon>Osteoglossiformes</taxon>
        <taxon>Osteoglossidae</taxon>
        <taxon>Scleropages</taxon>
    </lineage>
</organism>
<dbReference type="InterPro" id="IPR051044">
    <property type="entry name" value="MAG_DAG_Lipase"/>
</dbReference>
<dbReference type="Gene3D" id="3.40.50.1820">
    <property type="entry name" value="alpha/beta hydrolase"/>
    <property type="match status" value="1"/>
</dbReference>
<dbReference type="KEGG" id="sfm:108933816"/>
<dbReference type="SUPFAM" id="SSF53474">
    <property type="entry name" value="alpha/beta-Hydrolases"/>
    <property type="match status" value="1"/>
</dbReference>
<dbReference type="GeneTree" id="ENSGT00390000011364"/>
<accession>A0A8C9R9F2</accession>
<evidence type="ECO:0000313" key="3">
    <source>
        <dbReference type="Proteomes" id="UP000694397"/>
    </source>
</evidence>
<evidence type="ECO:0000313" key="2">
    <source>
        <dbReference type="Ensembl" id="ENSSFOP00015009298.2"/>
    </source>
</evidence>
<dbReference type="Proteomes" id="UP000694397">
    <property type="component" value="Chromosome 5"/>
</dbReference>
<dbReference type="Ensembl" id="ENSSFOT00015009426.2">
    <property type="protein sequence ID" value="ENSSFOP00015009298.2"/>
    <property type="gene ID" value="ENSSFOG00015006044.2"/>
</dbReference>